<dbReference type="PATRIC" id="fig|701521.8.peg.1647"/>
<reference evidence="1 2" key="1">
    <citation type="journal article" date="2012" name="J. Bacteriol.">
        <title>Complete Genome Sequence of the Beer Spoilage Organism Pediococcus claussenii ATCC BAA-344T.</title>
        <authorList>
            <person name="Pittet V."/>
            <person name="Abegunde T."/>
            <person name="Marfleet T."/>
            <person name="Haakensen M."/>
            <person name="Morrow K."/>
            <person name="Jayaprakash T."/>
            <person name="Schroeder K."/>
            <person name="Trost B."/>
            <person name="Byrns S."/>
            <person name="Bergsveinson J."/>
            <person name="Kusalik A."/>
            <person name="Ziola B."/>
        </authorList>
    </citation>
    <scope>NUCLEOTIDE SEQUENCE [LARGE SCALE GENOMIC DNA]</scope>
    <source>
        <strain evidence="1 2">ATCC BAA-344</strain>
    </source>
</reference>
<protein>
    <submittedName>
        <fullName evidence="1">Uncharacterized protein</fullName>
    </submittedName>
</protein>
<dbReference type="HOGENOM" id="CLU_3331242_0_0_9"/>
<organism evidence="1 2">
    <name type="scientific">Pediococcus claussenii (strain ATCC BAA-344 / DSM 14800 / JCM 18046 / KCTC 3811 / LMG 21948 / P06)</name>
    <dbReference type="NCBI Taxonomy" id="701521"/>
    <lineage>
        <taxon>Bacteria</taxon>
        <taxon>Bacillati</taxon>
        <taxon>Bacillota</taxon>
        <taxon>Bacilli</taxon>
        <taxon>Lactobacillales</taxon>
        <taxon>Lactobacillaceae</taxon>
        <taxon>Pediococcus</taxon>
    </lineage>
</organism>
<keyword evidence="2" id="KW-1185">Reference proteome</keyword>
<dbReference type="STRING" id="701521.PECL_1745"/>
<name>G8PBH0_PEDCP</name>
<proteinExistence type="predicted"/>
<accession>G8PBH0</accession>
<evidence type="ECO:0000313" key="1">
    <source>
        <dbReference type="EMBL" id="AEV95959.1"/>
    </source>
</evidence>
<gene>
    <name evidence="1" type="ordered locus">PECL_1745</name>
</gene>
<dbReference type="KEGG" id="pce:PECL_1745"/>
<sequence length="38" mass="4314">MTDDVPLHKQIEESLLISDSFFVGFVQQNIDTSTLFTP</sequence>
<dbReference type="AlphaFoldDB" id="G8PBH0"/>
<dbReference type="Proteomes" id="UP000005444">
    <property type="component" value="Chromosome"/>
</dbReference>
<evidence type="ECO:0000313" key="2">
    <source>
        <dbReference type="Proteomes" id="UP000005444"/>
    </source>
</evidence>
<dbReference type="EMBL" id="CP003137">
    <property type="protein sequence ID" value="AEV95959.1"/>
    <property type="molecule type" value="Genomic_DNA"/>
</dbReference>